<dbReference type="InterPro" id="IPR036736">
    <property type="entry name" value="ACP-like_sf"/>
</dbReference>
<gene>
    <name evidence="1" type="ORF">CKO45_19715</name>
</gene>
<accession>A0ABS1D1U1</accession>
<proteinExistence type="predicted"/>
<keyword evidence="2" id="KW-1185">Reference proteome</keyword>
<evidence type="ECO:0008006" key="3">
    <source>
        <dbReference type="Google" id="ProtNLM"/>
    </source>
</evidence>
<dbReference type="Proteomes" id="UP000697995">
    <property type="component" value="Unassembled WGS sequence"/>
</dbReference>
<protein>
    <recommendedName>
        <fullName evidence="3">Acyl carrier protein</fullName>
    </recommendedName>
</protein>
<reference evidence="1 2" key="1">
    <citation type="journal article" date="2020" name="Microorganisms">
        <title>Osmotic Adaptation and Compatible Solute Biosynthesis of Phototrophic Bacteria as Revealed from Genome Analyses.</title>
        <authorList>
            <person name="Imhoff J.F."/>
            <person name="Rahn T."/>
            <person name="Kunzel S."/>
            <person name="Keller A."/>
            <person name="Neulinger S.C."/>
        </authorList>
    </citation>
    <scope>NUCLEOTIDE SEQUENCE [LARGE SCALE GENOMIC DNA]</scope>
    <source>
        <strain evidence="1 2">DSM 15382</strain>
    </source>
</reference>
<evidence type="ECO:0000313" key="1">
    <source>
        <dbReference type="EMBL" id="MBK1660456.1"/>
    </source>
</evidence>
<sequence length="89" mass="8960">MTAAAIAAGLAEVFRSVFGDPGLRPDPAWTPADLDGWDSLRHVALILATEARFGIRLPAAAPLGSVGDLQAAVAAALRAATGGDAPRQG</sequence>
<organism evidence="1 2">
    <name type="scientific">Paracraurococcus ruber</name>
    <dbReference type="NCBI Taxonomy" id="77675"/>
    <lineage>
        <taxon>Bacteria</taxon>
        <taxon>Pseudomonadati</taxon>
        <taxon>Pseudomonadota</taxon>
        <taxon>Alphaproteobacteria</taxon>
        <taxon>Acetobacterales</taxon>
        <taxon>Roseomonadaceae</taxon>
        <taxon>Paracraurococcus</taxon>
    </lineage>
</organism>
<dbReference type="EMBL" id="NRSG01000180">
    <property type="protein sequence ID" value="MBK1660456.1"/>
    <property type="molecule type" value="Genomic_DNA"/>
</dbReference>
<name>A0ABS1D1U1_9PROT</name>
<comment type="caution">
    <text evidence="1">The sequence shown here is derived from an EMBL/GenBank/DDBJ whole genome shotgun (WGS) entry which is preliminary data.</text>
</comment>
<evidence type="ECO:0000313" key="2">
    <source>
        <dbReference type="Proteomes" id="UP000697995"/>
    </source>
</evidence>
<dbReference type="RefSeq" id="WP_158292405.1">
    <property type="nucleotide sequence ID" value="NZ_NRSG01000180.1"/>
</dbReference>
<dbReference type="Gene3D" id="1.10.1200.10">
    <property type="entry name" value="ACP-like"/>
    <property type="match status" value="1"/>
</dbReference>
<dbReference type="SUPFAM" id="SSF47336">
    <property type="entry name" value="ACP-like"/>
    <property type="match status" value="1"/>
</dbReference>